<evidence type="ECO:0000313" key="2">
    <source>
        <dbReference type="Proteomes" id="UP000617743"/>
    </source>
</evidence>
<reference evidence="2" key="1">
    <citation type="journal article" date="2019" name="Int. J. Syst. Evol. Microbiol.">
        <title>The Global Catalogue of Microorganisms (GCM) 10K type strain sequencing project: providing services to taxonomists for standard genome sequencing and annotation.</title>
        <authorList>
            <consortium name="The Broad Institute Genomics Platform"/>
            <consortium name="The Broad Institute Genome Sequencing Center for Infectious Disease"/>
            <person name="Wu L."/>
            <person name="Ma J."/>
        </authorList>
    </citation>
    <scope>NUCLEOTIDE SEQUENCE [LARGE SCALE GENOMIC DNA]</scope>
    <source>
        <strain evidence="2">JCM 4866</strain>
    </source>
</reference>
<keyword evidence="2" id="KW-1185">Reference proteome</keyword>
<proteinExistence type="predicted"/>
<gene>
    <name evidence="1" type="ORF">GCM10010383_49800</name>
</gene>
<dbReference type="RefSeq" id="WP_229906549.1">
    <property type="nucleotide sequence ID" value="NZ_BMWC01000007.1"/>
</dbReference>
<dbReference type="InterPro" id="IPR027417">
    <property type="entry name" value="P-loop_NTPase"/>
</dbReference>
<organism evidence="1 2">
    <name type="scientific">Streptomyces lomondensis</name>
    <dbReference type="NCBI Taxonomy" id="68229"/>
    <lineage>
        <taxon>Bacteria</taxon>
        <taxon>Bacillati</taxon>
        <taxon>Actinomycetota</taxon>
        <taxon>Actinomycetes</taxon>
        <taxon>Kitasatosporales</taxon>
        <taxon>Streptomycetaceae</taxon>
        <taxon>Streptomyces</taxon>
    </lineage>
</organism>
<accession>A0ABQ2XEM7</accession>
<name>A0ABQ2XEM7_9ACTN</name>
<sequence>MTARATTVPELRPELTDRLATLRRMRGRPGPATTARVRDVVVLASSSRGGSSMVAELLRTSTDLLHLRGEINPFLRMVGLGYPYGGATSDRLAAADLASLDPELGAVLDEELALEIGAADRRTDEDPAADERFALDVTARLVMQWPELPLNPEKLAATVLDRLAAHRAGGGRPGAPRFYLDLFQELARQGLDVEPWFYDLPRRLLRAELPHPAPRGAPGETLLEEPPFVLPVPWRLAGPGDLASRPLVIKTPSNAYRLGFLRALFPAARFRVVHLTRNPAAAVNGLHDGWLHHGFHAHRTTRPLGISGYTERHPDNRWWWKFDLPPGWEEFADAPLLDVCAFQWRSAHQAVLDDLQDPAVPRTTLRFEDLIAGPDRRTECFEKLADWLGVPFEGEFRRAVHQGIGPVVATREPRPGRWRERAASIEAALDSGTRRTAERLGYTDPAEWV</sequence>
<evidence type="ECO:0008006" key="3">
    <source>
        <dbReference type="Google" id="ProtNLM"/>
    </source>
</evidence>
<protein>
    <recommendedName>
        <fullName evidence="3">Sulfotransferase</fullName>
    </recommendedName>
</protein>
<comment type="caution">
    <text evidence="1">The sequence shown here is derived from an EMBL/GenBank/DDBJ whole genome shotgun (WGS) entry which is preliminary data.</text>
</comment>
<dbReference type="EMBL" id="BMWC01000007">
    <property type="protein sequence ID" value="GGX13788.1"/>
    <property type="molecule type" value="Genomic_DNA"/>
</dbReference>
<dbReference type="Gene3D" id="3.40.50.300">
    <property type="entry name" value="P-loop containing nucleotide triphosphate hydrolases"/>
    <property type="match status" value="1"/>
</dbReference>
<dbReference type="Proteomes" id="UP000617743">
    <property type="component" value="Unassembled WGS sequence"/>
</dbReference>
<evidence type="ECO:0000313" key="1">
    <source>
        <dbReference type="EMBL" id="GGX13788.1"/>
    </source>
</evidence>
<dbReference type="SUPFAM" id="SSF52540">
    <property type="entry name" value="P-loop containing nucleoside triphosphate hydrolases"/>
    <property type="match status" value="1"/>
</dbReference>